<proteinExistence type="predicted"/>
<name>A0A9Q4ZIM6_RHOHA</name>
<protein>
    <recommendedName>
        <fullName evidence="4">Minor tail protein</fullName>
    </recommendedName>
</protein>
<evidence type="ECO:0008006" key="4">
    <source>
        <dbReference type="Google" id="ProtNLM"/>
    </source>
</evidence>
<comment type="caution">
    <text evidence="2">The sequence shown here is derived from an EMBL/GenBank/DDBJ whole genome shotgun (WGS) entry which is preliminary data.</text>
</comment>
<feature type="region of interest" description="Disordered" evidence="1">
    <location>
        <begin position="228"/>
        <end position="251"/>
    </location>
</feature>
<dbReference type="AlphaFoldDB" id="A0A9Q4ZIM6"/>
<feature type="compositionally biased region" description="Low complexity" evidence="1">
    <location>
        <begin position="146"/>
        <end position="201"/>
    </location>
</feature>
<dbReference type="Proteomes" id="UP000603463">
    <property type="component" value="Unassembled WGS sequence"/>
</dbReference>
<evidence type="ECO:0000256" key="1">
    <source>
        <dbReference type="SAM" id="MobiDB-lite"/>
    </source>
</evidence>
<reference evidence="2" key="1">
    <citation type="journal article" date="2020" name="Environ. Microbiol.">
        <title>The novel and transferable erm(51) gene confers Macrolides, Lincosamides, and Streptogramins B (MLSB) resistance to clonal Rhodococcus equi in the environment.</title>
        <authorList>
            <person name="Huber L."/>
            <person name="Giguere S."/>
            <person name="Slovis N.M."/>
            <person name="Alvarez-Narvaez S."/>
            <person name="Hart K.A."/>
            <person name="Greiter M."/>
            <person name="Morris E.R.A."/>
            <person name="Cohen N.D."/>
        </authorList>
    </citation>
    <scope>NUCLEOTIDE SEQUENCE</scope>
    <source>
        <strain evidence="2">Lh_116_1</strain>
    </source>
</reference>
<organism evidence="2 3">
    <name type="scientific">Rhodococcus hoagii</name>
    <name type="common">Corynebacterium equii</name>
    <dbReference type="NCBI Taxonomy" id="43767"/>
    <lineage>
        <taxon>Bacteria</taxon>
        <taxon>Bacillati</taxon>
        <taxon>Actinomycetota</taxon>
        <taxon>Actinomycetes</taxon>
        <taxon>Mycobacteriales</taxon>
        <taxon>Nocardiaceae</taxon>
        <taxon>Prescottella</taxon>
    </lineage>
</organism>
<gene>
    <name evidence="2" type="ORF">GS882_03420</name>
</gene>
<evidence type="ECO:0000313" key="2">
    <source>
        <dbReference type="EMBL" id="NKT77263.1"/>
    </source>
</evidence>
<accession>A0A9Q4ZIM6</accession>
<evidence type="ECO:0000313" key="3">
    <source>
        <dbReference type="Proteomes" id="UP000603463"/>
    </source>
</evidence>
<feature type="region of interest" description="Disordered" evidence="1">
    <location>
        <begin position="145"/>
        <end position="201"/>
    </location>
</feature>
<sequence>MTVISGYIKAVSGRPATGSITIAAARLRKNIDNTALIDRAPTRYPIQTNGFFTTDELDPGPARVIINTNGRQEIYDPVSIPPTPTADLYDVISEAIDYPPDVILEAQAARTAAEKARDRAVQAEALISGVVADGAAAIRAHVETQASRAEAGRAGAETAKSGADAAKTAAETAKTAAETARTAAQTARTGAETAKTGADTAKTAAETAKGLAETAKTGADAAKTAAETAKTAAETARTEAQTARTGAEAAKGLAEAAKTGADAAKAAAETARDAAQGFANAAEFKVRPGGWLETDLVQAVRDKLALAATALQSVSWGQVSGKPTTFTPSAHTHQITEVQFLQGVLDGMVQGENVTRIRKVTAAEYAALSPNYNSTTLYVVAG</sequence>
<dbReference type="EMBL" id="WVBC01000002">
    <property type="protein sequence ID" value="NKT77263.1"/>
    <property type="molecule type" value="Genomic_DNA"/>
</dbReference>